<comment type="caution">
    <text evidence="1">The sequence shown here is derived from an EMBL/GenBank/DDBJ whole genome shotgun (WGS) entry which is preliminary data.</text>
</comment>
<dbReference type="EMBL" id="JASAOG010000049">
    <property type="protein sequence ID" value="KAK0058262.1"/>
    <property type="molecule type" value="Genomic_DNA"/>
</dbReference>
<protein>
    <submittedName>
        <fullName evidence="1">Uncharacterized protein</fullName>
    </submittedName>
</protein>
<dbReference type="Proteomes" id="UP001233172">
    <property type="component" value="Unassembled WGS sequence"/>
</dbReference>
<keyword evidence="2" id="KW-1185">Reference proteome</keyword>
<name>A0AAD8FAY1_BIOPF</name>
<sequence>MDDITPYSDIYYGIVYANKFCAMCNGYLINDNITDETYNLTVKIVSPWTIKILCKHYQNLYRLTNEYDFFFAAAKSSQYKITLNPPRSKIRPKKCTERLNKNLKHVCTHQDSVEDQMCQTLPRRKYLQVGQMANIFCFLCDDQMKLFCEDSFIRGRTIISSTIRKPPIRELFEAEIRNNFNSTDSCVSPLDCRDFQVVCLNRTFQCFSCPRLTPHYFSHLQSI</sequence>
<evidence type="ECO:0000313" key="1">
    <source>
        <dbReference type="EMBL" id="KAK0058262.1"/>
    </source>
</evidence>
<accession>A0AAD8FAY1</accession>
<reference evidence="1" key="1">
    <citation type="journal article" date="2023" name="PLoS Negl. Trop. Dis.">
        <title>A genome sequence for Biomphalaria pfeifferi, the major vector snail for the human-infecting parasite Schistosoma mansoni.</title>
        <authorList>
            <person name="Bu L."/>
            <person name="Lu L."/>
            <person name="Laidemitt M.R."/>
            <person name="Zhang S.M."/>
            <person name="Mutuku M."/>
            <person name="Mkoji G."/>
            <person name="Steinauer M."/>
            <person name="Loker E.S."/>
        </authorList>
    </citation>
    <scope>NUCLEOTIDE SEQUENCE</scope>
    <source>
        <strain evidence="1">KasaAsao</strain>
    </source>
</reference>
<organism evidence="1 2">
    <name type="scientific">Biomphalaria pfeifferi</name>
    <name type="common">Bloodfluke planorb</name>
    <name type="synonym">Freshwater snail</name>
    <dbReference type="NCBI Taxonomy" id="112525"/>
    <lineage>
        <taxon>Eukaryota</taxon>
        <taxon>Metazoa</taxon>
        <taxon>Spiralia</taxon>
        <taxon>Lophotrochozoa</taxon>
        <taxon>Mollusca</taxon>
        <taxon>Gastropoda</taxon>
        <taxon>Heterobranchia</taxon>
        <taxon>Euthyneura</taxon>
        <taxon>Panpulmonata</taxon>
        <taxon>Hygrophila</taxon>
        <taxon>Lymnaeoidea</taxon>
        <taxon>Planorbidae</taxon>
        <taxon>Biomphalaria</taxon>
    </lineage>
</organism>
<dbReference type="AlphaFoldDB" id="A0AAD8FAY1"/>
<evidence type="ECO:0000313" key="2">
    <source>
        <dbReference type="Proteomes" id="UP001233172"/>
    </source>
</evidence>
<reference evidence="1" key="2">
    <citation type="submission" date="2023-04" db="EMBL/GenBank/DDBJ databases">
        <authorList>
            <person name="Bu L."/>
            <person name="Lu L."/>
            <person name="Laidemitt M.R."/>
            <person name="Zhang S.M."/>
            <person name="Mutuku M."/>
            <person name="Mkoji G."/>
            <person name="Steinauer M."/>
            <person name="Loker E.S."/>
        </authorList>
    </citation>
    <scope>NUCLEOTIDE SEQUENCE</scope>
    <source>
        <strain evidence="1">KasaAsao</strain>
        <tissue evidence="1">Whole Snail</tissue>
    </source>
</reference>
<gene>
    <name evidence="1" type="ORF">Bpfe_012263</name>
</gene>
<proteinExistence type="predicted"/>